<dbReference type="InterPro" id="IPR035979">
    <property type="entry name" value="RBD_domain_sf"/>
</dbReference>
<dbReference type="eggNOG" id="ENOG502SDS2">
    <property type="taxonomic scope" value="Eukaryota"/>
</dbReference>
<dbReference type="RefSeq" id="XP_012189512.1">
    <property type="nucleotide sequence ID" value="XM_012334122.1"/>
</dbReference>
<gene>
    <name evidence="1" type="ORF">PHSY_003503</name>
</gene>
<protein>
    <submittedName>
        <fullName evidence="1">Biotin synthase</fullName>
    </submittedName>
</protein>
<evidence type="ECO:0000313" key="2">
    <source>
        <dbReference type="Proteomes" id="UP000014071"/>
    </source>
</evidence>
<dbReference type="HOGENOM" id="CLU_048449_0_0_1"/>
<evidence type="ECO:0000313" key="1">
    <source>
        <dbReference type="EMBL" id="GAC95925.1"/>
    </source>
</evidence>
<dbReference type="Gene3D" id="3.30.70.330">
    <property type="match status" value="1"/>
</dbReference>
<dbReference type="AlphaFoldDB" id="R9PCX9"/>
<dbReference type="SUPFAM" id="SSF54928">
    <property type="entry name" value="RNA-binding domain, RBD"/>
    <property type="match status" value="1"/>
</dbReference>
<organism evidence="1 2">
    <name type="scientific">Pseudozyma hubeiensis (strain SY62)</name>
    <name type="common">Yeast</name>
    <dbReference type="NCBI Taxonomy" id="1305764"/>
    <lineage>
        <taxon>Eukaryota</taxon>
        <taxon>Fungi</taxon>
        <taxon>Dikarya</taxon>
        <taxon>Basidiomycota</taxon>
        <taxon>Ustilaginomycotina</taxon>
        <taxon>Ustilaginomycetes</taxon>
        <taxon>Ustilaginales</taxon>
        <taxon>Ustilaginaceae</taxon>
        <taxon>Pseudozyma</taxon>
    </lineage>
</organism>
<name>R9PCX9_PSEHS</name>
<dbReference type="Proteomes" id="UP000014071">
    <property type="component" value="Unassembled WGS sequence"/>
</dbReference>
<reference evidence="2" key="1">
    <citation type="journal article" date="2013" name="Genome Announc.">
        <title>Draft genome sequence of the basidiomycetous yeast-like fungus Pseudozyma hubeiensis SY62, which produces an abundant amount of the biosurfactant mannosylerythritol lipids.</title>
        <authorList>
            <person name="Konishi M."/>
            <person name="Hatada Y."/>
            <person name="Horiuchi J."/>
        </authorList>
    </citation>
    <scope>NUCLEOTIDE SEQUENCE [LARGE SCALE GENOMIC DNA]</scope>
    <source>
        <strain evidence="2">SY62</strain>
    </source>
</reference>
<proteinExistence type="predicted"/>
<dbReference type="EMBL" id="DF238799">
    <property type="protein sequence ID" value="GAC95925.1"/>
    <property type="molecule type" value="Genomic_DNA"/>
</dbReference>
<keyword evidence="2" id="KW-1185">Reference proteome</keyword>
<dbReference type="GeneID" id="24108791"/>
<dbReference type="OrthoDB" id="5541797at2759"/>
<dbReference type="GO" id="GO:0003676">
    <property type="term" value="F:nucleic acid binding"/>
    <property type="evidence" value="ECO:0007669"/>
    <property type="project" value="InterPro"/>
</dbReference>
<sequence length="319" mass="35380">MTLLRAPLPLRPGALMPSLQSISQSAAITPSIHPLAFATPSSRSAIAPTPCGSRGYSNLGSIERSDFYQAAEAEGVSPSQFKRNILRDKDVLLSGLPTTATPADIRALARESKTANDVARIEFIYTRALRPTGKALVSMSSHVRARAFEADAHGRIVGGRMVAANLRSTDDRKRFFLRTYGDWPASYQIPFDLIEYEAGKLVLLRNIPKDTFEARLEERLANRYDIKPQDRWRAKRSSYAGYLHDSKGYGGSHDAVLGGVLKLDKLHADATTTSFIVRCQTPSEAMRLVRRWHNTYFAPATFDIQDTGGRYRVSASILY</sequence>
<dbReference type="InterPro" id="IPR012677">
    <property type="entry name" value="Nucleotide-bd_a/b_plait_sf"/>
</dbReference>
<accession>R9PCX9</accession>